<dbReference type="EMBL" id="OZ021735">
    <property type="protein sequence ID" value="CAK9309954.1"/>
    <property type="molecule type" value="Genomic_DNA"/>
</dbReference>
<reference evidence="2 3" key="1">
    <citation type="submission" date="2024-03" db="EMBL/GenBank/DDBJ databases">
        <authorList>
            <person name="Gkanogiannis A."/>
            <person name="Becerra Lopez-Lavalle L."/>
        </authorList>
    </citation>
    <scope>NUCLEOTIDE SEQUENCE [LARGE SCALE GENOMIC DNA]</scope>
</reference>
<keyword evidence="1" id="KW-0732">Signal</keyword>
<keyword evidence="3" id="KW-1185">Reference proteome</keyword>
<protein>
    <submittedName>
        <fullName evidence="2">Uncharacterized protein</fullName>
    </submittedName>
</protein>
<feature type="signal peptide" evidence="1">
    <location>
        <begin position="1"/>
        <end position="22"/>
    </location>
</feature>
<accession>A0ABP0XPT1</accession>
<dbReference type="Proteomes" id="UP001642487">
    <property type="component" value="Chromosome 1"/>
</dbReference>
<gene>
    <name evidence="2" type="ORF">CITCOLO1_LOCUS1556</name>
</gene>
<organism evidence="2 3">
    <name type="scientific">Citrullus colocynthis</name>
    <name type="common">colocynth</name>
    <dbReference type="NCBI Taxonomy" id="252529"/>
    <lineage>
        <taxon>Eukaryota</taxon>
        <taxon>Viridiplantae</taxon>
        <taxon>Streptophyta</taxon>
        <taxon>Embryophyta</taxon>
        <taxon>Tracheophyta</taxon>
        <taxon>Spermatophyta</taxon>
        <taxon>Magnoliopsida</taxon>
        <taxon>eudicotyledons</taxon>
        <taxon>Gunneridae</taxon>
        <taxon>Pentapetalae</taxon>
        <taxon>rosids</taxon>
        <taxon>fabids</taxon>
        <taxon>Cucurbitales</taxon>
        <taxon>Cucurbitaceae</taxon>
        <taxon>Benincaseae</taxon>
        <taxon>Citrullus</taxon>
    </lineage>
</organism>
<feature type="chain" id="PRO_5045318928" evidence="1">
    <location>
        <begin position="23"/>
        <end position="95"/>
    </location>
</feature>
<evidence type="ECO:0000313" key="2">
    <source>
        <dbReference type="EMBL" id="CAK9309954.1"/>
    </source>
</evidence>
<evidence type="ECO:0000313" key="3">
    <source>
        <dbReference type="Proteomes" id="UP001642487"/>
    </source>
</evidence>
<name>A0ABP0XPT1_9ROSI</name>
<sequence>MLFAGISNLVGLSSVFILLVRPQDHSLQSSLSNWKRSVAESLKNQSQACFVHPAPSATSFFQSHICIPYYKESSRQMLCLGILPCHRLSLFFLDP</sequence>
<proteinExistence type="predicted"/>
<evidence type="ECO:0000256" key="1">
    <source>
        <dbReference type="SAM" id="SignalP"/>
    </source>
</evidence>